<reference evidence="9" key="1">
    <citation type="journal article" date="2019" name="Database">
        <title>The radish genome database (RadishGD): an integrated information resource for radish genomics.</title>
        <authorList>
            <person name="Yu H.J."/>
            <person name="Baek S."/>
            <person name="Lee Y.J."/>
            <person name="Cho A."/>
            <person name="Mun J.H."/>
        </authorList>
    </citation>
    <scope>NUCLEOTIDE SEQUENCE [LARGE SCALE GENOMIC DNA]</scope>
    <source>
        <strain evidence="9">cv. WK10039</strain>
    </source>
</reference>
<evidence type="ECO:0000256" key="2">
    <source>
        <dbReference type="ARBA" id="ARBA00023012"/>
    </source>
</evidence>
<dbReference type="Proteomes" id="UP000504610">
    <property type="component" value="Chromosome 8"/>
</dbReference>
<keyword evidence="9" id="KW-1185">Reference proteome</keyword>
<dbReference type="Pfam" id="PF00072">
    <property type="entry name" value="Response_reg"/>
    <property type="match status" value="1"/>
</dbReference>
<dbReference type="KEGG" id="rsz:130498797"/>
<evidence type="ECO:0000256" key="5">
    <source>
        <dbReference type="ARBA" id="ARBA00023242"/>
    </source>
</evidence>
<dbReference type="GO" id="GO:0000160">
    <property type="term" value="P:phosphorelay signal transduction system"/>
    <property type="evidence" value="ECO:0007669"/>
    <property type="project" value="UniProtKB-KW"/>
</dbReference>
<dbReference type="NCBIfam" id="TIGR01557">
    <property type="entry name" value="myb_SHAQKYF"/>
    <property type="match status" value="1"/>
</dbReference>
<dbReference type="SUPFAM" id="SSF52172">
    <property type="entry name" value="CheY-like"/>
    <property type="match status" value="1"/>
</dbReference>
<evidence type="ECO:0000256" key="1">
    <source>
        <dbReference type="ARBA" id="ARBA00004123"/>
    </source>
</evidence>
<organism evidence="9 10">
    <name type="scientific">Raphanus sativus</name>
    <name type="common">Radish</name>
    <name type="synonym">Raphanus raphanistrum var. sativus</name>
    <dbReference type="NCBI Taxonomy" id="3726"/>
    <lineage>
        <taxon>Eukaryota</taxon>
        <taxon>Viridiplantae</taxon>
        <taxon>Streptophyta</taxon>
        <taxon>Embryophyta</taxon>
        <taxon>Tracheophyta</taxon>
        <taxon>Spermatophyta</taxon>
        <taxon>Magnoliopsida</taxon>
        <taxon>eudicotyledons</taxon>
        <taxon>Gunneridae</taxon>
        <taxon>Pentapetalae</taxon>
        <taxon>rosids</taxon>
        <taxon>malvids</taxon>
        <taxon>Brassicales</taxon>
        <taxon>Brassicaceae</taxon>
        <taxon>Brassiceae</taxon>
        <taxon>Raphanus</taxon>
    </lineage>
</organism>
<evidence type="ECO:0000256" key="6">
    <source>
        <dbReference type="PROSITE-ProRule" id="PRU00169"/>
    </source>
</evidence>
<evidence type="ECO:0000313" key="10">
    <source>
        <dbReference type="RefSeq" id="XP_056848386.1"/>
    </source>
</evidence>
<dbReference type="InterPro" id="IPR001789">
    <property type="entry name" value="Sig_transdc_resp-reg_receiver"/>
</dbReference>
<dbReference type="GO" id="GO:0003677">
    <property type="term" value="F:DNA binding"/>
    <property type="evidence" value="ECO:0007669"/>
    <property type="project" value="InterPro"/>
</dbReference>
<evidence type="ECO:0000256" key="7">
    <source>
        <dbReference type="SAM" id="MobiDB-lite"/>
    </source>
</evidence>
<evidence type="ECO:0000313" key="9">
    <source>
        <dbReference type="Proteomes" id="UP000504610"/>
    </source>
</evidence>
<feature type="compositionally biased region" description="Basic and acidic residues" evidence="7">
    <location>
        <begin position="166"/>
        <end position="180"/>
    </location>
</feature>
<accession>A0A9W3CA93</accession>
<dbReference type="GeneID" id="130498797"/>
<name>A0A9W3CA93_RAPSA</name>
<dbReference type="InterPro" id="IPR009057">
    <property type="entry name" value="Homeodomain-like_sf"/>
</dbReference>
<keyword evidence="3" id="KW-0805">Transcription regulation</keyword>
<keyword evidence="4" id="KW-0804">Transcription</keyword>
<dbReference type="GO" id="GO:0005634">
    <property type="term" value="C:nucleus"/>
    <property type="evidence" value="ECO:0007669"/>
    <property type="project" value="UniProtKB-SubCell"/>
</dbReference>
<dbReference type="Gene3D" id="3.40.50.2300">
    <property type="match status" value="1"/>
</dbReference>
<feature type="modified residue" description="4-aspartylphosphate" evidence="6">
    <location>
        <position position="86"/>
    </location>
</feature>
<dbReference type="PROSITE" id="PS50110">
    <property type="entry name" value="RESPONSE_REGULATORY"/>
    <property type="match status" value="1"/>
</dbReference>
<dbReference type="InterPro" id="IPR011006">
    <property type="entry name" value="CheY-like_superfamily"/>
</dbReference>
<dbReference type="Gene3D" id="1.10.10.60">
    <property type="entry name" value="Homeodomain-like"/>
    <property type="match status" value="1"/>
</dbReference>
<dbReference type="AlphaFoldDB" id="A0A9W3CA93"/>
<comment type="subcellular location">
    <subcellularLocation>
        <location evidence="1">Nucleus</location>
    </subcellularLocation>
</comment>
<dbReference type="CDD" id="cd17584">
    <property type="entry name" value="REC_typeB_ARR-like"/>
    <property type="match status" value="1"/>
</dbReference>
<dbReference type="FunFam" id="1.10.10.60:FF:000007">
    <property type="entry name" value="Two-component response regulator"/>
    <property type="match status" value="1"/>
</dbReference>
<keyword evidence="5" id="KW-0539">Nucleus</keyword>
<protein>
    <submittedName>
        <fullName evidence="10">Two-component response regulator ARR19</fullName>
    </submittedName>
</protein>
<dbReference type="PANTHER" id="PTHR43874:SF98">
    <property type="entry name" value="TWO-COMPONENT RESPONSE REGULATOR ARR19-RELATED"/>
    <property type="match status" value="1"/>
</dbReference>
<dbReference type="InterPro" id="IPR006447">
    <property type="entry name" value="Myb_dom_plants"/>
</dbReference>
<sequence length="431" mass="48937">MSIRNITEDGDKTLLLQQEISEISSPLSEFPPSTNVLVVDGSLSTLLNMKEIMERCAYQVTAYADAEEAIAFLTNSKHEINIVIWDYHMPGINGLQALAIIGSKMDLPVIIMSDDDQTESVMDAMVHGACHYVMKPVRKEIIATIWQHIVRKRMKSKTGLVPPAVAHDDCSKQEKEEAITKKRRRIGIEETQPMQSDLVKSNGSDQDSNDSRSVSNYNCEQSINNKNARYFKKPRMTWTGDLQEKFLEAIKIVGGPKKASPKILLKCLQDLKIEGLTRNNVSSHLQKHRLSLEQNQIPQQFPETDWSSLCRPSPFLGMNNGFIAPSPFMNGPAVYPVQENQYQNGYLSTNNNHFVTNNMPGLSYFNNDHHLQQQYQQRQYQLPNQVNNMMRRNEPQQAYNGIGLTDLESSTYPSLPNDLDEFLFDGYNFGN</sequence>
<feature type="domain" description="Response regulatory" evidence="8">
    <location>
        <begin position="35"/>
        <end position="150"/>
    </location>
</feature>
<dbReference type="InterPro" id="IPR045279">
    <property type="entry name" value="ARR-like"/>
</dbReference>
<keyword evidence="6" id="KW-0597">Phosphoprotein</keyword>
<dbReference type="SMART" id="SM00448">
    <property type="entry name" value="REC"/>
    <property type="match status" value="1"/>
</dbReference>
<proteinExistence type="predicted"/>
<dbReference type="RefSeq" id="XP_056848386.1">
    <property type="nucleotide sequence ID" value="XM_056992406.1"/>
</dbReference>
<evidence type="ECO:0000259" key="8">
    <source>
        <dbReference type="PROSITE" id="PS50110"/>
    </source>
</evidence>
<evidence type="ECO:0000256" key="3">
    <source>
        <dbReference type="ARBA" id="ARBA00023015"/>
    </source>
</evidence>
<dbReference type="OrthoDB" id="1080777at2759"/>
<keyword evidence="2" id="KW-0902">Two-component regulatory system</keyword>
<dbReference type="GO" id="GO:0009736">
    <property type="term" value="P:cytokinin-activated signaling pathway"/>
    <property type="evidence" value="ECO:0007669"/>
    <property type="project" value="InterPro"/>
</dbReference>
<reference evidence="10" key="2">
    <citation type="submission" date="2025-08" db="UniProtKB">
        <authorList>
            <consortium name="RefSeq"/>
        </authorList>
    </citation>
    <scope>IDENTIFICATION</scope>
    <source>
        <tissue evidence="10">Leaf</tissue>
    </source>
</reference>
<feature type="region of interest" description="Disordered" evidence="7">
    <location>
        <begin position="161"/>
        <end position="219"/>
    </location>
</feature>
<dbReference type="SUPFAM" id="SSF46689">
    <property type="entry name" value="Homeodomain-like"/>
    <property type="match status" value="1"/>
</dbReference>
<feature type="compositionally biased region" description="Polar residues" evidence="7">
    <location>
        <begin position="192"/>
        <end position="219"/>
    </location>
</feature>
<gene>
    <name evidence="10" type="primary">LOC130498797</name>
</gene>
<evidence type="ECO:0000256" key="4">
    <source>
        <dbReference type="ARBA" id="ARBA00023163"/>
    </source>
</evidence>
<dbReference type="PANTHER" id="PTHR43874">
    <property type="entry name" value="TWO-COMPONENT RESPONSE REGULATOR"/>
    <property type="match status" value="1"/>
</dbReference>